<keyword evidence="1" id="KW-0472">Membrane</keyword>
<evidence type="ECO:0008006" key="4">
    <source>
        <dbReference type="Google" id="ProtNLM"/>
    </source>
</evidence>
<protein>
    <recommendedName>
        <fullName evidence="4">FeoB-associated Cys-rich membrane protein</fullName>
    </recommendedName>
</protein>
<proteinExistence type="predicted"/>
<sequence length="59" mass="6455">MKTMIINILIGVLIFGYAGWTMWKFINKSKQGKCAACELKKGCAEKTSVCSTSGIADHK</sequence>
<evidence type="ECO:0000313" key="2">
    <source>
        <dbReference type="EMBL" id="MBB6447099.1"/>
    </source>
</evidence>
<name>A0A7X0HUI0_9BACI</name>
<reference evidence="2 3" key="1">
    <citation type="submission" date="2020-08" db="EMBL/GenBank/DDBJ databases">
        <title>Genomic Encyclopedia of Type Strains, Phase IV (KMG-IV): sequencing the most valuable type-strain genomes for metagenomic binning, comparative biology and taxonomic classification.</title>
        <authorList>
            <person name="Goeker M."/>
        </authorList>
    </citation>
    <scope>NUCLEOTIDE SEQUENCE [LARGE SCALE GENOMIC DNA]</scope>
    <source>
        <strain evidence="2 3">DSM 5391</strain>
    </source>
</reference>
<organism evidence="2 3">
    <name type="scientific">Bacillus benzoevorans</name>
    <dbReference type="NCBI Taxonomy" id="1456"/>
    <lineage>
        <taxon>Bacteria</taxon>
        <taxon>Bacillati</taxon>
        <taxon>Bacillota</taxon>
        <taxon>Bacilli</taxon>
        <taxon>Bacillales</taxon>
        <taxon>Bacillaceae</taxon>
        <taxon>Bacillus</taxon>
    </lineage>
</organism>
<dbReference type="EMBL" id="JACHGK010000017">
    <property type="protein sequence ID" value="MBB6447099.1"/>
    <property type="molecule type" value="Genomic_DNA"/>
</dbReference>
<keyword evidence="1" id="KW-0812">Transmembrane</keyword>
<gene>
    <name evidence="2" type="ORF">HNR53_003778</name>
</gene>
<comment type="caution">
    <text evidence="2">The sequence shown here is derived from an EMBL/GenBank/DDBJ whole genome shotgun (WGS) entry which is preliminary data.</text>
</comment>
<dbReference type="Pfam" id="PF12669">
    <property type="entry name" value="FeoB_associated"/>
    <property type="match status" value="1"/>
</dbReference>
<accession>A0A7X0HUI0</accession>
<keyword evidence="3" id="KW-1185">Reference proteome</keyword>
<evidence type="ECO:0000256" key="1">
    <source>
        <dbReference type="SAM" id="Phobius"/>
    </source>
</evidence>
<feature type="transmembrane region" description="Helical" evidence="1">
    <location>
        <begin position="6"/>
        <end position="23"/>
    </location>
</feature>
<evidence type="ECO:0000313" key="3">
    <source>
        <dbReference type="Proteomes" id="UP000531594"/>
    </source>
</evidence>
<keyword evidence="1" id="KW-1133">Transmembrane helix</keyword>
<dbReference type="AlphaFoldDB" id="A0A7X0HUI0"/>
<dbReference type="Proteomes" id="UP000531594">
    <property type="component" value="Unassembled WGS sequence"/>
</dbReference>